<keyword evidence="3" id="KW-1185">Reference proteome</keyword>
<proteinExistence type="predicted"/>
<evidence type="ECO:0000313" key="2">
    <source>
        <dbReference type="EMBL" id="KIK81963.1"/>
    </source>
</evidence>
<gene>
    <name evidence="2" type="ORF">PAXRUDRAFT_832522</name>
</gene>
<dbReference type="InParanoid" id="A0A0D0D1N8"/>
<dbReference type="AlphaFoldDB" id="A0A0D0D1N8"/>
<feature type="compositionally biased region" description="Basic and acidic residues" evidence="1">
    <location>
        <begin position="75"/>
        <end position="84"/>
    </location>
</feature>
<name>A0A0D0D1N8_9AGAM</name>
<reference evidence="2 3" key="1">
    <citation type="submission" date="2014-04" db="EMBL/GenBank/DDBJ databases">
        <authorList>
            <consortium name="DOE Joint Genome Institute"/>
            <person name="Kuo A."/>
            <person name="Kohler A."/>
            <person name="Jargeat P."/>
            <person name="Nagy L.G."/>
            <person name="Floudas D."/>
            <person name="Copeland A."/>
            <person name="Barry K.W."/>
            <person name="Cichocki N."/>
            <person name="Veneault-Fourrey C."/>
            <person name="LaButti K."/>
            <person name="Lindquist E.A."/>
            <person name="Lipzen A."/>
            <person name="Lundell T."/>
            <person name="Morin E."/>
            <person name="Murat C."/>
            <person name="Sun H."/>
            <person name="Tunlid A."/>
            <person name="Henrissat B."/>
            <person name="Grigoriev I.V."/>
            <person name="Hibbett D.S."/>
            <person name="Martin F."/>
            <person name="Nordberg H.P."/>
            <person name="Cantor M.N."/>
            <person name="Hua S.X."/>
        </authorList>
    </citation>
    <scope>NUCLEOTIDE SEQUENCE [LARGE SCALE GENOMIC DNA]</scope>
    <source>
        <strain evidence="2 3">Ve08.2h10</strain>
    </source>
</reference>
<dbReference type="EMBL" id="KN825701">
    <property type="protein sequence ID" value="KIK81963.1"/>
    <property type="molecule type" value="Genomic_DNA"/>
</dbReference>
<dbReference type="Proteomes" id="UP000054538">
    <property type="component" value="Unassembled WGS sequence"/>
</dbReference>
<evidence type="ECO:0000256" key="1">
    <source>
        <dbReference type="SAM" id="MobiDB-lite"/>
    </source>
</evidence>
<sequence>MGPVHPESLRVHDAGHVASLKKVRRFLFHYLSKVCLKFFERSYTFNTLTSSTFAIEKRIHLSQPSSDTRPKKAQRLKESPEKPRPSQRGVQGLHKTWRKRKKWIKLDLGLRRREKVVWRVVLDKVSICPIDDKSNVSDIRIKAIDRFHLLGEG</sequence>
<feature type="region of interest" description="Disordered" evidence="1">
    <location>
        <begin position="61"/>
        <end position="95"/>
    </location>
</feature>
<accession>A0A0D0D1N8</accession>
<protein>
    <submittedName>
        <fullName evidence="2">Uncharacterized protein</fullName>
    </submittedName>
</protein>
<reference evidence="3" key="2">
    <citation type="submission" date="2015-01" db="EMBL/GenBank/DDBJ databases">
        <title>Evolutionary Origins and Diversification of the Mycorrhizal Mutualists.</title>
        <authorList>
            <consortium name="DOE Joint Genome Institute"/>
            <consortium name="Mycorrhizal Genomics Consortium"/>
            <person name="Kohler A."/>
            <person name="Kuo A."/>
            <person name="Nagy L.G."/>
            <person name="Floudas D."/>
            <person name="Copeland A."/>
            <person name="Barry K.W."/>
            <person name="Cichocki N."/>
            <person name="Veneault-Fourrey C."/>
            <person name="LaButti K."/>
            <person name="Lindquist E.A."/>
            <person name="Lipzen A."/>
            <person name="Lundell T."/>
            <person name="Morin E."/>
            <person name="Murat C."/>
            <person name="Riley R."/>
            <person name="Ohm R."/>
            <person name="Sun H."/>
            <person name="Tunlid A."/>
            <person name="Henrissat B."/>
            <person name="Grigoriev I.V."/>
            <person name="Hibbett D.S."/>
            <person name="Martin F."/>
        </authorList>
    </citation>
    <scope>NUCLEOTIDE SEQUENCE [LARGE SCALE GENOMIC DNA]</scope>
    <source>
        <strain evidence="3">Ve08.2h10</strain>
    </source>
</reference>
<organism evidence="2 3">
    <name type="scientific">Paxillus rubicundulus Ve08.2h10</name>
    <dbReference type="NCBI Taxonomy" id="930991"/>
    <lineage>
        <taxon>Eukaryota</taxon>
        <taxon>Fungi</taxon>
        <taxon>Dikarya</taxon>
        <taxon>Basidiomycota</taxon>
        <taxon>Agaricomycotina</taxon>
        <taxon>Agaricomycetes</taxon>
        <taxon>Agaricomycetidae</taxon>
        <taxon>Boletales</taxon>
        <taxon>Paxilineae</taxon>
        <taxon>Paxillaceae</taxon>
        <taxon>Paxillus</taxon>
    </lineage>
</organism>
<dbReference type="HOGENOM" id="CLU_1713896_0_0_1"/>
<evidence type="ECO:0000313" key="3">
    <source>
        <dbReference type="Proteomes" id="UP000054538"/>
    </source>
</evidence>